<organism evidence="2">
    <name type="scientific">Candidatus Aciduliprofundum boonei</name>
    <dbReference type="NCBI Taxonomy" id="379547"/>
    <lineage>
        <taxon>Archaea</taxon>
        <taxon>Methanobacteriati</taxon>
        <taxon>Thermoplasmatota</taxon>
        <taxon>DHVE2 group</taxon>
        <taxon>Candidatus Aciduliprofundum</taxon>
    </lineage>
</organism>
<name>A0A7J3T8S1_9ARCH</name>
<reference evidence="2" key="1">
    <citation type="journal article" date="2020" name="mSystems">
        <title>Genome- and Community-Level Interaction Insights into Carbon Utilization and Element Cycling Functions of Hydrothermarchaeota in Hydrothermal Sediment.</title>
        <authorList>
            <person name="Zhou Z."/>
            <person name="Liu Y."/>
            <person name="Xu W."/>
            <person name="Pan J."/>
            <person name="Luo Z.H."/>
            <person name="Li M."/>
        </authorList>
    </citation>
    <scope>NUCLEOTIDE SEQUENCE [LARGE SCALE GENOMIC DNA]</scope>
    <source>
        <strain evidence="2">HyVt-85</strain>
    </source>
</reference>
<protein>
    <submittedName>
        <fullName evidence="2">Amidohydrolase</fullName>
    </submittedName>
</protein>
<dbReference type="CDD" id="cd01300">
    <property type="entry name" value="YtcJ_like"/>
    <property type="match status" value="1"/>
</dbReference>
<sequence>MAKGFVNGKIYTSFRPRKIVNGLVVANGRILYAGEEERAKKITALLNGELIDLEGKTVLPGFIDSHMHLDELGMYLNMVDLRGVKSIEELKSRVKDYAKKAETTWILGHGWDQELFKERRWPTRWDLDSVVKDRPVMLSRVCLHSAVLNTKAMELTDLLTMDSPNVVKDENGEPVGIVKEEAFDLAREKFKETLSLDDHEKFLRDAMSHASSYGVTTVSFVSCDENSIRGLGKLWEKGEMPIRVRVYLNPEKSESCEMHSKDILEFLKEFGIKRGFGDERLKINGIKILCDGSFGSRTAWLSEPYSDESSTQGSPNIDEKRLKEIVKEAHNAGLQLAIHGIGDRAIDMILNAYEALGYIRDRRHRIEHASLMREEQIEKMARLGIVASVQPHFVITDWWAKRRVGDRVKWLYSFKRMLDNSIILGFGTDSPVEPIDPWETIYAAVTRGKYEGVEYYEDTKNESLDLEEALDAYTSGSAYVIFEEKELGSIEEGKLADFIVVDRDPFEVEEIELRRIKVLETYVEGERVYKK</sequence>
<dbReference type="SUPFAM" id="SSF51338">
    <property type="entry name" value="Composite domain of metallo-dependent hydrolases"/>
    <property type="match status" value="1"/>
</dbReference>
<evidence type="ECO:0000259" key="1">
    <source>
        <dbReference type="Pfam" id="PF07969"/>
    </source>
</evidence>
<dbReference type="Pfam" id="PF07969">
    <property type="entry name" value="Amidohydro_3"/>
    <property type="match status" value="1"/>
</dbReference>
<proteinExistence type="predicted"/>
<dbReference type="SUPFAM" id="SSF51556">
    <property type="entry name" value="Metallo-dependent hydrolases"/>
    <property type="match status" value="1"/>
</dbReference>
<dbReference type="Gene3D" id="3.10.310.70">
    <property type="match status" value="1"/>
</dbReference>
<dbReference type="InterPro" id="IPR011059">
    <property type="entry name" value="Metal-dep_hydrolase_composite"/>
</dbReference>
<dbReference type="InterPro" id="IPR032466">
    <property type="entry name" value="Metal_Hydrolase"/>
</dbReference>
<comment type="caution">
    <text evidence="2">The sequence shown here is derived from an EMBL/GenBank/DDBJ whole genome shotgun (WGS) entry which is preliminary data.</text>
</comment>
<dbReference type="EMBL" id="DRTM01000022">
    <property type="protein sequence ID" value="HHE75552.1"/>
    <property type="molecule type" value="Genomic_DNA"/>
</dbReference>
<dbReference type="InterPro" id="IPR033932">
    <property type="entry name" value="YtcJ-like"/>
</dbReference>
<accession>A0A7J3T8S1</accession>
<evidence type="ECO:0000313" key="2">
    <source>
        <dbReference type="EMBL" id="HHE75552.1"/>
    </source>
</evidence>
<feature type="domain" description="Amidohydrolase 3" evidence="1">
    <location>
        <begin position="49"/>
        <end position="529"/>
    </location>
</feature>
<dbReference type="GO" id="GO:0016810">
    <property type="term" value="F:hydrolase activity, acting on carbon-nitrogen (but not peptide) bonds"/>
    <property type="evidence" value="ECO:0007669"/>
    <property type="project" value="InterPro"/>
</dbReference>
<gene>
    <name evidence="2" type="ORF">ENL31_00295</name>
</gene>
<dbReference type="InterPro" id="IPR013108">
    <property type="entry name" value="Amidohydro_3"/>
</dbReference>
<dbReference type="Proteomes" id="UP000886130">
    <property type="component" value="Unassembled WGS sequence"/>
</dbReference>
<dbReference type="PANTHER" id="PTHR22642">
    <property type="entry name" value="IMIDAZOLONEPROPIONASE"/>
    <property type="match status" value="1"/>
</dbReference>
<dbReference type="Gene3D" id="2.30.40.10">
    <property type="entry name" value="Urease, subunit C, domain 1"/>
    <property type="match status" value="1"/>
</dbReference>
<dbReference type="AlphaFoldDB" id="A0A7J3T8S1"/>
<dbReference type="PANTHER" id="PTHR22642:SF2">
    <property type="entry name" value="PROTEIN LONG AFTER FAR-RED 3"/>
    <property type="match status" value="1"/>
</dbReference>
<dbReference type="Gene3D" id="3.20.20.140">
    <property type="entry name" value="Metal-dependent hydrolases"/>
    <property type="match status" value="1"/>
</dbReference>